<protein>
    <submittedName>
        <fullName evidence="3">Uncharacterized protein</fullName>
    </submittedName>
</protein>
<dbReference type="VEuPathDB" id="FungiDB:BO72DRAFT_118996"/>
<organism evidence="3 4">
    <name type="scientific">Aspergillus fijiensis CBS 313.89</name>
    <dbReference type="NCBI Taxonomy" id="1448319"/>
    <lineage>
        <taxon>Eukaryota</taxon>
        <taxon>Fungi</taxon>
        <taxon>Dikarya</taxon>
        <taxon>Ascomycota</taxon>
        <taxon>Pezizomycotina</taxon>
        <taxon>Eurotiomycetes</taxon>
        <taxon>Eurotiomycetidae</taxon>
        <taxon>Eurotiales</taxon>
        <taxon>Aspergillaceae</taxon>
        <taxon>Aspergillus</taxon>
    </lineage>
</organism>
<keyword evidence="4" id="KW-1185">Reference proteome</keyword>
<dbReference type="Proteomes" id="UP000249789">
    <property type="component" value="Unassembled WGS sequence"/>
</dbReference>
<gene>
    <name evidence="3" type="ORF">BO72DRAFT_118996</name>
</gene>
<evidence type="ECO:0000256" key="2">
    <source>
        <dbReference type="SAM" id="Phobius"/>
    </source>
</evidence>
<sequence length="92" mass="9948">MPSDHTTSGVNGPGAPLGEEGGGEQVRRGHWGLQEKQCCMTRAPPGEDLGRSEFRDRSCLLFFAFLFFVPPLYPAWLALVICTSALVAVTVP</sequence>
<proteinExistence type="predicted"/>
<feature type="compositionally biased region" description="Polar residues" evidence="1">
    <location>
        <begin position="1"/>
        <end position="10"/>
    </location>
</feature>
<keyword evidence="2" id="KW-1133">Transmembrane helix</keyword>
<evidence type="ECO:0000256" key="1">
    <source>
        <dbReference type="SAM" id="MobiDB-lite"/>
    </source>
</evidence>
<feature type="transmembrane region" description="Helical" evidence="2">
    <location>
        <begin position="60"/>
        <end position="89"/>
    </location>
</feature>
<accession>A0A8G1RRL4</accession>
<name>A0A8G1RRL4_9EURO</name>
<evidence type="ECO:0000313" key="3">
    <source>
        <dbReference type="EMBL" id="RAK77018.1"/>
    </source>
</evidence>
<dbReference type="AlphaFoldDB" id="A0A8G1RRL4"/>
<keyword evidence="2" id="KW-0812">Transmembrane</keyword>
<dbReference type="GeneID" id="63856328"/>
<dbReference type="EMBL" id="KZ824645">
    <property type="protein sequence ID" value="RAK77018.1"/>
    <property type="molecule type" value="Genomic_DNA"/>
</dbReference>
<dbReference type="RefSeq" id="XP_040801028.1">
    <property type="nucleotide sequence ID" value="XM_040938995.1"/>
</dbReference>
<evidence type="ECO:0000313" key="4">
    <source>
        <dbReference type="Proteomes" id="UP000249789"/>
    </source>
</evidence>
<feature type="region of interest" description="Disordered" evidence="1">
    <location>
        <begin position="1"/>
        <end position="26"/>
    </location>
</feature>
<keyword evidence="2" id="KW-0472">Membrane</keyword>
<reference evidence="3 4" key="1">
    <citation type="submission" date="2018-02" db="EMBL/GenBank/DDBJ databases">
        <title>The genomes of Aspergillus section Nigri reveals drivers in fungal speciation.</title>
        <authorList>
            <consortium name="DOE Joint Genome Institute"/>
            <person name="Vesth T.C."/>
            <person name="Nybo J."/>
            <person name="Theobald S."/>
            <person name="Brandl J."/>
            <person name="Frisvad J.C."/>
            <person name="Nielsen K.F."/>
            <person name="Lyhne E.K."/>
            <person name="Kogle M.E."/>
            <person name="Kuo A."/>
            <person name="Riley R."/>
            <person name="Clum A."/>
            <person name="Nolan M."/>
            <person name="Lipzen A."/>
            <person name="Salamov A."/>
            <person name="Henrissat B."/>
            <person name="Wiebenga A."/>
            <person name="De vries R.P."/>
            <person name="Grigoriev I.V."/>
            <person name="Mortensen U.H."/>
            <person name="Andersen M.R."/>
            <person name="Baker S.E."/>
        </authorList>
    </citation>
    <scope>NUCLEOTIDE SEQUENCE [LARGE SCALE GENOMIC DNA]</scope>
    <source>
        <strain evidence="3 4">CBS 313.89</strain>
    </source>
</reference>